<feature type="transmembrane region" description="Helical" evidence="6">
    <location>
        <begin position="161"/>
        <end position="184"/>
    </location>
</feature>
<dbReference type="AlphaFoldDB" id="A0A1X2GP37"/>
<dbReference type="Pfam" id="PF01184">
    <property type="entry name" value="Gpr1_Fun34_YaaH"/>
    <property type="match status" value="1"/>
</dbReference>
<feature type="transmembrane region" description="Helical" evidence="6">
    <location>
        <begin position="12"/>
        <end position="32"/>
    </location>
</feature>
<dbReference type="EMBL" id="MCGT01000007">
    <property type="protein sequence ID" value="ORX58106.1"/>
    <property type="molecule type" value="Genomic_DNA"/>
</dbReference>
<comment type="caution">
    <text evidence="7">The sequence shown here is derived from an EMBL/GenBank/DDBJ whole genome shotgun (WGS) entry which is preliminary data.</text>
</comment>
<dbReference type="OrthoDB" id="3648309at2759"/>
<comment type="subcellular location">
    <subcellularLocation>
        <location evidence="1">Membrane</location>
        <topology evidence="1">Multi-pass membrane protein</topology>
    </subcellularLocation>
</comment>
<feature type="transmembrane region" description="Helical" evidence="6">
    <location>
        <begin position="133"/>
        <end position="155"/>
    </location>
</feature>
<evidence type="ECO:0000256" key="5">
    <source>
        <dbReference type="ARBA" id="ARBA00023136"/>
    </source>
</evidence>
<keyword evidence="8" id="KW-1185">Reference proteome</keyword>
<keyword evidence="5 6" id="KW-0472">Membrane</keyword>
<evidence type="ECO:0000313" key="8">
    <source>
        <dbReference type="Proteomes" id="UP000242146"/>
    </source>
</evidence>
<evidence type="ECO:0000256" key="3">
    <source>
        <dbReference type="ARBA" id="ARBA00022692"/>
    </source>
</evidence>
<dbReference type="PANTHER" id="PTHR31123">
    <property type="entry name" value="ACCUMULATION OF DYADS PROTEIN 2-RELATED"/>
    <property type="match status" value="1"/>
</dbReference>
<feature type="transmembrane region" description="Helical" evidence="6">
    <location>
        <begin position="68"/>
        <end position="88"/>
    </location>
</feature>
<proteinExistence type="inferred from homology"/>
<dbReference type="NCBIfam" id="NF038013">
    <property type="entry name" value="AceTr_1"/>
    <property type="match status" value="1"/>
</dbReference>
<reference evidence="7 8" key="1">
    <citation type="submission" date="2016-07" db="EMBL/GenBank/DDBJ databases">
        <title>Pervasive Adenine N6-methylation of Active Genes in Fungi.</title>
        <authorList>
            <consortium name="DOE Joint Genome Institute"/>
            <person name="Mondo S.J."/>
            <person name="Dannebaum R.O."/>
            <person name="Kuo R.C."/>
            <person name="Labutti K."/>
            <person name="Haridas S."/>
            <person name="Kuo A."/>
            <person name="Salamov A."/>
            <person name="Ahrendt S.R."/>
            <person name="Lipzen A."/>
            <person name="Sullivan W."/>
            <person name="Andreopoulos W.B."/>
            <person name="Clum A."/>
            <person name="Lindquist E."/>
            <person name="Daum C."/>
            <person name="Ramamoorthy G.K."/>
            <person name="Gryganskyi A."/>
            <person name="Culley D."/>
            <person name="Magnuson J.K."/>
            <person name="James T.Y."/>
            <person name="O'Malley M.A."/>
            <person name="Stajich J.E."/>
            <person name="Spatafora J.W."/>
            <person name="Visel A."/>
            <person name="Grigoriev I.V."/>
        </authorList>
    </citation>
    <scope>NUCLEOTIDE SEQUENCE [LARGE SCALE GENOMIC DNA]</scope>
    <source>
        <strain evidence="7 8">NRRL 3301</strain>
    </source>
</reference>
<feature type="transmembrane region" description="Helical" evidence="6">
    <location>
        <begin position="108"/>
        <end position="126"/>
    </location>
</feature>
<dbReference type="InterPro" id="IPR000791">
    <property type="entry name" value="Gpr1/Fun34/SatP-like"/>
</dbReference>
<organism evidence="7 8">
    <name type="scientific">Hesseltinella vesiculosa</name>
    <dbReference type="NCBI Taxonomy" id="101127"/>
    <lineage>
        <taxon>Eukaryota</taxon>
        <taxon>Fungi</taxon>
        <taxon>Fungi incertae sedis</taxon>
        <taxon>Mucoromycota</taxon>
        <taxon>Mucoromycotina</taxon>
        <taxon>Mucoromycetes</taxon>
        <taxon>Mucorales</taxon>
        <taxon>Cunninghamellaceae</taxon>
        <taxon>Hesseltinella</taxon>
    </lineage>
</organism>
<dbReference type="Proteomes" id="UP000242146">
    <property type="component" value="Unassembled WGS sequence"/>
</dbReference>
<protein>
    <submittedName>
        <fullName evidence="7">Uncharacterized protein</fullName>
    </submittedName>
</protein>
<sequence>MPVIRIGNIKPGNPAALGFASFGTGSFAIGMFCLNVTVLPQAITGICLGYVGLCQFLAGLFELLSGNTFAATTMCTYSGFFLSFSYTFSPGSGFLQLAEQYGEHVLNQSVGVFMLGYTIISFVFLLGTLRQPWLIRITLTCVFFGFLTSTLGHFLANNGLIMASGVLSVCIAAVAWYTTAALIYDENTTFIKVPFF</sequence>
<evidence type="ECO:0000256" key="6">
    <source>
        <dbReference type="SAM" id="Phobius"/>
    </source>
</evidence>
<evidence type="ECO:0000256" key="2">
    <source>
        <dbReference type="ARBA" id="ARBA00005587"/>
    </source>
</evidence>
<dbReference type="PANTHER" id="PTHR31123:SF1">
    <property type="entry name" value="ACCUMULATION OF DYADS PROTEIN 2-RELATED"/>
    <property type="match status" value="1"/>
</dbReference>
<dbReference type="GO" id="GO:0015123">
    <property type="term" value="F:acetate transmembrane transporter activity"/>
    <property type="evidence" value="ECO:0007669"/>
    <property type="project" value="TreeGrafter"/>
</dbReference>
<evidence type="ECO:0000313" key="7">
    <source>
        <dbReference type="EMBL" id="ORX58106.1"/>
    </source>
</evidence>
<feature type="transmembrane region" description="Helical" evidence="6">
    <location>
        <begin position="38"/>
        <end position="61"/>
    </location>
</feature>
<gene>
    <name evidence="7" type="ORF">DM01DRAFT_262319</name>
</gene>
<dbReference type="GO" id="GO:0005886">
    <property type="term" value="C:plasma membrane"/>
    <property type="evidence" value="ECO:0007669"/>
    <property type="project" value="TreeGrafter"/>
</dbReference>
<comment type="similarity">
    <text evidence="2">Belongs to the acetate uptake transporter (AceTr) (TC 2.A.96) family.</text>
</comment>
<accession>A0A1X2GP37</accession>
<keyword evidence="3 6" id="KW-0812">Transmembrane</keyword>
<dbReference type="InterPro" id="IPR051633">
    <property type="entry name" value="AceTr"/>
</dbReference>
<name>A0A1X2GP37_9FUNG</name>
<keyword evidence="4 6" id="KW-1133">Transmembrane helix</keyword>
<evidence type="ECO:0000256" key="1">
    <source>
        <dbReference type="ARBA" id="ARBA00004141"/>
    </source>
</evidence>
<evidence type="ECO:0000256" key="4">
    <source>
        <dbReference type="ARBA" id="ARBA00022989"/>
    </source>
</evidence>